<dbReference type="InterPro" id="IPR013320">
    <property type="entry name" value="ConA-like_dom_sf"/>
</dbReference>
<accession>A0A836CBM3</accession>
<evidence type="ECO:0000313" key="3">
    <source>
        <dbReference type="EMBL" id="KAG5180385.1"/>
    </source>
</evidence>
<feature type="region of interest" description="Disordered" evidence="1">
    <location>
        <begin position="292"/>
        <end position="329"/>
    </location>
</feature>
<evidence type="ECO:0000313" key="4">
    <source>
        <dbReference type="Proteomes" id="UP000664859"/>
    </source>
</evidence>
<dbReference type="AlphaFoldDB" id="A0A836CBM3"/>
<feature type="non-terminal residue" evidence="3">
    <location>
        <position position="1"/>
    </location>
</feature>
<keyword evidence="4" id="KW-1185">Reference proteome</keyword>
<proteinExistence type="predicted"/>
<dbReference type="Gene3D" id="2.60.120.200">
    <property type="match status" value="1"/>
</dbReference>
<dbReference type="Proteomes" id="UP000664859">
    <property type="component" value="Unassembled WGS sequence"/>
</dbReference>
<evidence type="ECO:0000256" key="1">
    <source>
        <dbReference type="SAM" id="MobiDB-lite"/>
    </source>
</evidence>
<keyword evidence="2" id="KW-0732">Signal</keyword>
<feature type="compositionally biased region" description="Polar residues" evidence="1">
    <location>
        <begin position="604"/>
        <end position="615"/>
    </location>
</feature>
<feature type="region of interest" description="Disordered" evidence="1">
    <location>
        <begin position="600"/>
        <end position="637"/>
    </location>
</feature>
<feature type="chain" id="PRO_5032586994" evidence="2">
    <location>
        <begin position="16"/>
        <end position="637"/>
    </location>
</feature>
<sequence length="637" mass="67216">MLVALLALLALQCQARQSQDAVGATKHQRRQQVVDPALIQPAHGPPRKLLWHDEFELPLLNRDIWDYEEGGGGFGNNELQYYQAPNVLIEDGQLVLQDIPHLRGSLEAAPSAVPNALSSHHDGSAQPARMHGVLLRLRFSIAAAAAKGTASGGARIAVEAYGREHCDYWRLLVTMKQVHGLVHGRASPATADGAGTHNAEVCNRGGRSISLRAPQPRPPSQLTVTQPASGTLAGFVRRRYCQMPLVHHSREPADSDANGACVQGATPSTAMEAPASPPAAIAAAVDTTASAAAADAALPPTTPEHRKKKATTTKPLNGRQPARRKAKGYTPSLRHRIKIVWHVLKVRVGPWEEAASLLTGAIVTIYAKSNAGARGNNLSQVKQAGSATDRALRIVVYDPRRARIAEACITGEKDLRECTPVHVGGGADARANAATLIVDDATERVATDDVNIHRRGTKIYRGARRIGGVLYQITAYELPPTEAEAEVPGGAPALKCLAYDPGSQTAPACTTRRLDGLTCWFNFCCNADSNGSLKLLAPWSGGPIGTLINLTSPVKPGKPRADRTLARARAPGAVIAAQFSARVDGWDAVVTAFTEGSTVDGAGSVTSGSNTSSKAGSRHIAADHSHAITGGRSGEQV</sequence>
<comment type="caution">
    <text evidence="3">The sequence shown here is derived from an EMBL/GenBank/DDBJ whole genome shotgun (WGS) entry which is preliminary data.</text>
</comment>
<dbReference type="EMBL" id="JAFCMP010000395">
    <property type="protein sequence ID" value="KAG5180385.1"/>
    <property type="molecule type" value="Genomic_DNA"/>
</dbReference>
<feature type="signal peptide" evidence="2">
    <location>
        <begin position="1"/>
        <end position="15"/>
    </location>
</feature>
<evidence type="ECO:0000256" key="2">
    <source>
        <dbReference type="SAM" id="SignalP"/>
    </source>
</evidence>
<protein>
    <submittedName>
        <fullName evidence="3">Uncharacterized protein</fullName>
    </submittedName>
</protein>
<name>A0A836CBM3_9STRA</name>
<gene>
    <name evidence="3" type="ORF">JKP88DRAFT_256191</name>
</gene>
<dbReference type="SUPFAM" id="SSF49899">
    <property type="entry name" value="Concanavalin A-like lectins/glucanases"/>
    <property type="match status" value="1"/>
</dbReference>
<reference evidence="3" key="1">
    <citation type="submission" date="2021-02" db="EMBL/GenBank/DDBJ databases">
        <title>First Annotated Genome of the Yellow-green Alga Tribonema minus.</title>
        <authorList>
            <person name="Mahan K.M."/>
        </authorList>
    </citation>
    <scope>NUCLEOTIDE SEQUENCE</scope>
    <source>
        <strain evidence="3">UTEX B ZZ1240</strain>
    </source>
</reference>
<organism evidence="3 4">
    <name type="scientific">Tribonema minus</name>
    <dbReference type="NCBI Taxonomy" id="303371"/>
    <lineage>
        <taxon>Eukaryota</taxon>
        <taxon>Sar</taxon>
        <taxon>Stramenopiles</taxon>
        <taxon>Ochrophyta</taxon>
        <taxon>PX clade</taxon>
        <taxon>Xanthophyceae</taxon>
        <taxon>Tribonematales</taxon>
        <taxon>Tribonemataceae</taxon>
        <taxon>Tribonema</taxon>
    </lineage>
</organism>